<dbReference type="AlphaFoldDB" id="A0AAW0YKC6"/>
<keyword evidence="2" id="KW-1185">Reference proteome</keyword>
<sequence length="286" mass="33107">MIRSSTQTSTRKRRLIVQNTRIVKLDFHRREWCGRSKLHIPRLHTLRLDLLTCGLGPVLHGLTDSEAQCSLLKSFQPVKLVLFGASLNNIGPFPIGFPTTEKAGFYDKVEKLVFIVPSINFTPNTMFEPFPPMKKLKQVVWIIYTALPGPKETWKFGTHSIHGEGFSPGISMGLFAFSSAIWFFQGVPVTIVNAGSMDRSIVQETEWHYDKIEAKIREHIEKAWLTPWMAMPREETNNMEEEHEEVRVERVRQRMESIRFVTMPEYLRTEDWEGELSQNEVKGWSD</sequence>
<accession>A0AAW0YKC6</accession>
<proteinExistence type="predicted"/>
<gene>
    <name evidence="1" type="ORF">IAR55_005234</name>
</gene>
<dbReference type="RefSeq" id="XP_066800894.1">
    <property type="nucleotide sequence ID" value="XM_066948326.1"/>
</dbReference>
<dbReference type="Proteomes" id="UP001388673">
    <property type="component" value="Unassembled WGS sequence"/>
</dbReference>
<organism evidence="1 2">
    <name type="scientific">Kwoniella newhampshirensis</name>
    <dbReference type="NCBI Taxonomy" id="1651941"/>
    <lineage>
        <taxon>Eukaryota</taxon>
        <taxon>Fungi</taxon>
        <taxon>Dikarya</taxon>
        <taxon>Basidiomycota</taxon>
        <taxon>Agaricomycotina</taxon>
        <taxon>Tremellomycetes</taxon>
        <taxon>Tremellales</taxon>
        <taxon>Cryptococcaceae</taxon>
        <taxon>Kwoniella</taxon>
    </lineage>
</organism>
<evidence type="ECO:0000313" key="1">
    <source>
        <dbReference type="EMBL" id="KAK8847376.1"/>
    </source>
</evidence>
<name>A0AAW0YKC6_9TREE</name>
<protein>
    <submittedName>
        <fullName evidence="1">Uncharacterized protein</fullName>
    </submittedName>
</protein>
<comment type="caution">
    <text evidence="1">The sequence shown here is derived from an EMBL/GenBank/DDBJ whole genome shotgun (WGS) entry which is preliminary data.</text>
</comment>
<dbReference type="KEGG" id="kne:92182492"/>
<dbReference type="GeneID" id="92182492"/>
<dbReference type="EMBL" id="JBCAWK010000010">
    <property type="protein sequence ID" value="KAK8847376.1"/>
    <property type="molecule type" value="Genomic_DNA"/>
</dbReference>
<reference evidence="1 2" key="1">
    <citation type="journal article" date="2024" name="bioRxiv">
        <title>Comparative genomics of Cryptococcus and Kwoniella reveals pathogenesis evolution and contrasting karyotype dynamics via intercentromeric recombination or chromosome fusion.</title>
        <authorList>
            <person name="Coelho M.A."/>
            <person name="David-Palma M."/>
            <person name="Shea T."/>
            <person name="Bowers K."/>
            <person name="McGinley-Smith S."/>
            <person name="Mohammad A.W."/>
            <person name="Gnirke A."/>
            <person name="Yurkov A.M."/>
            <person name="Nowrousian M."/>
            <person name="Sun S."/>
            <person name="Cuomo C.A."/>
            <person name="Heitman J."/>
        </authorList>
    </citation>
    <scope>NUCLEOTIDE SEQUENCE [LARGE SCALE GENOMIC DNA]</scope>
    <source>
        <strain evidence="1 2">CBS 13917</strain>
    </source>
</reference>
<evidence type="ECO:0000313" key="2">
    <source>
        <dbReference type="Proteomes" id="UP001388673"/>
    </source>
</evidence>